<feature type="domain" description="HTH myb-type" evidence="9">
    <location>
        <begin position="62"/>
        <end position="116"/>
    </location>
</feature>
<dbReference type="FunFam" id="1.10.10.60:FF:000316">
    <property type="entry name" value="Transcription factor MYB15"/>
    <property type="match status" value="1"/>
</dbReference>
<feature type="domain" description="Myb-like" evidence="8">
    <location>
        <begin position="62"/>
        <end position="112"/>
    </location>
</feature>
<feature type="compositionally biased region" description="Basic and acidic residues" evidence="7">
    <location>
        <begin position="154"/>
        <end position="163"/>
    </location>
</feature>
<keyword evidence="4" id="KW-0238">DNA-binding</keyword>
<dbReference type="Proteomes" id="UP000295252">
    <property type="component" value="Chromosome V"/>
</dbReference>
<dbReference type="PROSITE" id="PS50090">
    <property type="entry name" value="MYB_LIKE"/>
    <property type="match status" value="2"/>
</dbReference>
<dbReference type="InterPro" id="IPR015495">
    <property type="entry name" value="Myb_TF_plants"/>
</dbReference>
<evidence type="ECO:0000259" key="8">
    <source>
        <dbReference type="PROSITE" id="PS50090"/>
    </source>
</evidence>
<comment type="subcellular location">
    <subcellularLocation>
        <location evidence="1">Nucleus</location>
    </subcellularLocation>
</comment>
<evidence type="ECO:0000259" key="9">
    <source>
        <dbReference type="PROSITE" id="PS51294"/>
    </source>
</evidence>
<keyword evidence="6" id="KW-0539">Nucleus</keyword>
<evidence type="ECO:0000256" key="5">
    <source>
        <dbReference type="ARBA" id="ARBA00023163"/>
    </source>
</evidence>
<evidence type="ECO:0000313" key="11">
    <source>
        <dbReference type="Proteomes" id="UP000295252"/>
    </source>
</evidence>
<gene>
    <name evidence="10" type="ORF">GSCOC_T00026309001</name>
</gene>
<sequence length="282" mass="32099">MVRAPCCEKMGLKKGPWTPEEDQVLVSHIQKNGHGNWRALPKQAGLLRCGKSCRLRWTNYLRPDIKRGNFSKEEEDTIIKLHETLGNRWSAIAARLPGRTDNEIKNVWHTHLKKRLKNHQATSQDIKKQSTQVQRSDPRTPVKIDDQPDESNFTDDHHHRDGKVTTSLGCAPVSPQHSSSELSTVTENDSAAIKQEKMDSPEYFPQIDESFWSEEFPVDNANVQSGIHDGLATNDMQFQFPLSPVAASDEDVNAYISNFDDGMDFWYDLFIRAGELPDLPEF</sequence>
<evidence type="ECO:0000256" key="2">
    <source>
        <dbReference type="ARBA" id="ARBA00022737"/>
    </source>
</evidence>
<dbReference type="PANTHER" id="PTHR10641">
    <property type="entry name" value="MYB FAMILY TRANSCRIPTION FACTOR"/>
    <property type="match status" value="1"/>
</dbReference>
<reference evidence="11" key="1">
    <citation type="journal article" date="2014" name="Science">
        <title>The coffee genome provides insight into the convergent evolution of caffeine biosynthesis.</title>
        <authorList>
            <person name="Denoeud F."/>
            <person name="Carretero-Paulet L."/>
            <person name="Dereeper A."/>
            <person name="Droc G."/>
            <person name="Guyot R."/>
            <person name="Pietrella M."/>
            <person name="Zheng C."/>
            <person name="Alberti A."/>
            <person name="Anthony F."/>
            <person name="Aprea G."/>
            <person name="Aury J.M."/>
            <person name="Bento P."/>
            <person name="Bernard M."/>
            <person name="Bocs S."/>
            <person name="Campa C."/>
            <person name="Cenci A."/>
            <person name="Combes M.C."/>
            <person name="Crouzillat D."/>
            <person name="Da Silva C."/>
            <person name="Daddiego L."/>
            <person name="De Bellis F."/>
            <person name="Dussert S."/>
            <person name="Garsmeur O."/>
            <person name="Gayraud T."/>
            <person name="Guignon V."/>
            <person name="Jahn K."/>
            <person name="Jamilloux V."/>
            <person name="Joet T."/>
            <person name="Labadie K."/>
            <person name="Lan T."/>
            <person name="Leclercq J."/>
            <person name="Lepelley M."/>
            <person name="Leroy T."/>
            <person name="Li L.T."/>
            <person name="Librado P."/>
            <person name="Lopez L."/>
            <person name="Munoz A."/>
            <person name="Noel B."/>
            <person name="Pallavicini A."/>
            <person name="Perrotta G."/>
            <person name="Poncet V."/>
            <person name="Pot D."/>
            <person name="Priyono X."/>
            <person name="Rigoreau M."/>
            <person name="Rouard M."/>
            <person name="Rozas J."/>
            <person name="Tranchant-Dubreuil C."/>
            <person name="VanBuren R."/>
            <person name="Zhang Q."/>
            <person name="Andrade A.C."/>
            <person name="Argout X."/>
            <person name="Bertrand B."/>
            <person name="de Kochko A."/>
            <person name="Graziosi G."/>
            <person name="Henry R.J."/>
            <person name="Jayarama X."/>
            <person name="Ming R."/>
            <person name="Nagai C."/>
            <person name="Rounsley S."/>
            <person name="Sankoff D."/>
            <person name="Giuliano G."/>
            <person name="Albert V.A."/>
            <person name="Wincker P."/>
            <person name="Lashermes P."/>
        </authorList>
    </citation>
    <scope>NUCLEOTIDE SEQUENCE [LARGE SCALE GENOMIC DNA]</scope>
    <source>
        <strain evidence="11">cv. DH200-94</strain>
    </source>
</reference>
<keyword evidence="3" id="KW-0805">Transcription regulation</keyword>
<accession>A0A068TV82</accession>
<dbReference type="AlphaFoldDB" id="A0A068TV82"/>
<proteinExistence type="predicted"/>
<dbReference type="FunFam" id="1.10.10.60:FF:000001">
    <property type="entry name" value="MYB-related transcription factor"/>
    <property type="match status" value="1"/>
</dbReference>
<dbReference type="FunCoup" id="A0A068TV82">
    <property type="interactions" value="2"/>
</dbReference>
<dbReference type="Gene3D" id="1.10.10.60">
    <property type="entry name" value="Homeodomain-like"/>
    <property type="match status" value="2"/>
</dbReference>
<name>A0A068TV82_COFCA</name>
<dbReference type="OMA" id="INNCIHA"/>
<keyword evidence="5" id="KW-0804">Transcription</keyword>
<dbReference type="CDD" id="cd00167">
    <property type="entry name" value="SANT"/>
    <property type="match status" value="2"/>
</dbReference>
<evidence type="ECO:0000256" key="4">
    <source>
        <dbReference type="ARBA" id="ARBA00023125"/>
    </source>
</evidence>
<feature type="domain" description="HTH myb-type" evidence="9">
    <location>
        <begin position="9"/>
        <end position="61"/>
    </location>
</feature>
<dbReference type="PANTHER" id="PTHR10641:SF1413">
    <property type="entry name" value="MYB-RELATED PROTEIN MYB4"/>
    <property type="match status" value="1"/>
</dbReference>
<dbReference type="OrthoDB" id="2143914at2759"/>
<keyword evidence="2" id="KW-0677">Repeat</keyword>
<keyword evidence="11" id="KW-1185">Reference proteome</keyword>
<dbReference type="InParanoid" id="A0A068TV82"/>
<dbReference type="Pfam" id="PF00249">
    <property type="entry name" value="Myb_DNA-binding"/>
    <property type="match status" value="2"/>
</dbReference>
<feature type="compositionally biased region" description="Polar residues" evidence="7">
    <location>
        <begin position="175"/>
        <end position="189"/>
    </location>
</feature>
<evidence type="ECO:0000256" key="3">
    <source>
        <dbReference type="ARBA" id="ARBA00023015"/>
    </source>
</evidence>
<dbReference type="InterPro" id="IPR017930">
    <property type="entry name" value="Myb_dom"/>
</dbReference>
<dbReference type="Gramene" id="CDO99233">
    <property type="protein sequence ID" value="CDO99233"/>
    <property type="gene ID" value="GSCOC_T00026309001"/>
</dbReference>
<dbReference type="InterPro" id="IPR009057">
    <property type="entry name" value="Homeodomain-like_sf"/>
</dbReference>
<feature type="compositionally biased region" description="Polar residues" evidence="7">
    <location>
        <begin position="119"/>
        <end position="135"/>
    </location>
</feature>
<feature type="compositionally biased region" description="Basic and acidic residues" evidence="7">
    <location>
        <begin position="136"/>
        <end position="146"/>
    </location>
</feature>
<organism evidence="10 11">
    <name type="scientific">Coffea canephora</name>
    <name type="common">Robusta coffee</name>
    <dbReference type="NCBI Taxonomy" id="49390"/>
    <lineage>
        <taxon>Eukaryota</taxon>
        <taxon>Viridiplantae</taxon>
        <taxon>Streptophyta</taxon>
        <taxon>Embryophyta</taxon>
        <taxon>Tracheophyta</taxon>
        <taxon>Spermatophyta</taxon>
        <taxon>Magnoliopsida</taxon>
        <taxon>eudicotyledons</taxon>
        <taxon>Gunneridae</taxon>
        <taxon>Pentapetalae</taxon>
        <taxon>asterids</taxon>
        <taxon>lamiids</taxon>
        <taxon>Gentianales</taxon>
        <taxon>Rubiaceae</taxon>
        <taxon>Ixoroideae</taxon>
        <taxon>Gardenieae complex</taxon>
        <taxon>Bertiereae - Coffeeae clade</taxon>
        <taxon>Coffeeae</taxon>
        <taxon>Coffea</taxon>
    </lineage>
</organism>
<dbReference type="GO" id="GO:0005634">
    <property type="term" value="C:nucleus"/>
    <property type="evidence" value="ECO:0007669"/>
    <property type="project" value="UniProtKB-SubCell"/>
</dbReference>
<evidence type="ECO:0000256" key="6">
    <source>
        <dbReference type="ARBA" id="ARBA00023242"/>
    </source>
</evidence>
<dbReference type="PhylomeDB" id="A0A068TV82"/>
<feature type="domain" description="Myb-like" evidence="8">
    <location>
        <begin position="9"/>
        <end position="61"/>
    </location>
</feature>
<dbReference type="EMBL" id="HG739087">
    <property type="protein sequence ID" value="CDO99233.1"/>
    <property type="molecule type" value="Genomic_DNA"/>
</dbReference>
<dbReference type="InterPro" id="IPR001005">
    <property type="entry name" value="SANT/Myb"/>
</dbReference>
<evidence type="ECO:0000256" key="1">
    <source>
        <dbReference type="ARBA" id="ARBA00004123"/>
    </source>
</evidence>
<dbReference type="SMART" id="SM00717">
    <property type="entry name" value="SANT"/>
    <property type="match status" value="2"/>
</dbReference>
<dbReference type="GO" id="GO:0003677">
    <property type="term" value="F:DNA binding"/>
    <property type="evidence" value="ECO:0007669"/>
    <property type="project" value="UniProtKB-KW"/>
</dbReference>
<protein>
    <submittedName>
        <fullName evidence="10">Uncharacterized protein</fullName>
    </submittedName>
</protein>
<dbReference type="PROSITE" id="PS51294">
    <property type="entry name" value="HTH_MYB"/>
    <property type="match status" value="2"/>
</dbReference>
<evidence type="ECO:0000313" key="10">
    <source>
        <dbReference type="EMBL" id="CDO99233.1"/>
    </source>
</evidence>
<feature type="region of interest" description="Disordered" evidence="7">
    <location>
        <begin position="116"/>
        <end position="189"/>
    </location>
</feature>
<dbReference type="SUPFAM" id="SSF46689">
    <property type="entry name" value="Homeodomain-like"/>
    <property type="match status" value="1"/>
</dbReference>
<evidence type="ECO:0000256" key="7">
    <source>
        <dbReference type="SAM" id="MobiDB-lite"/>
    </source>
</evidence>